<evidence type="ECO:0000256" key="1">
    <source>
        <dbReference type="ARBA" id="ARBA00004141"/>
    </source>
</evidence>
<keyword evidence="3 7" id="KW-1133">Transmembrane helix</keyword>
<comment type="similarity">
    <text evidence="5">Belongs to the bacteriophage holin family. Cp-1 holin subfamily.</text>
</comment>
<comment type="subcellular location">
    <subcellularLocation>
        <location evidence="1">Membrane</location>
        <topology evidence="1">Multi-pass membrane protein</topology>
    </subcellularLocation>
</comment>
<evidence type="ECO:0000256" key="6">
    <source>
        <dbReference type="SAM" id="MobiDB-lite"/>
    </source>
</evidence>
<reference evidence="9" key="1">
    <citation type="journal article" date="2019" name="Int. J. Syst. Evol. Microbiol.">
        <title>The Global Catalogue of Microorganisms (GCM) 10K type strain sequencing project: providing services to taxonomists for standard genome sequencing and annotation.</title>
        <authorList>
            <consortium name="The Broad Institute Genomics Platform"/>
            <consortium name="The Broad Institute Genome Sequencing Center for Infectious Disease"/>
            <person name="Wu L."/>
            <person name="Ma J."/>
        </authorList>
    </citation>
    <scope>NUCLEOTIDE SEQUENCE [LARGE SCALE GENOMIC DNA]</scope>
    <source>
        <strain evidence="9">KCTC 33849</strain>
    </source>
</reference>
<feature type="transmembrane region" description="Helical" evidence="7">
    <location>
        <begin position="28"/>
        <end position="48"/>
    </location>
</feature>
<sequence>MMSPALINMLLGFVGAFFTFAFGGWTQLLILLCIAMAIDYITGVAAVIRTGSKLNSKIGFWGLTRKGLMLLVILLAHQIDQLIGTDVIKGGAMYFYLANELISITENYSRIGLPLPAKLREIIELVKKQAEDDEEAALRRRAEEDETTDTTGPDPEDAELEAVKYSVDEDILSQFGPRKDRRENQEAESQGPEQ</sequence>
<gene>
    <name evidence="8" type="ORF">ACFSVM_05490</name>
</gene>
<keyword evidence="9" id="KW-1185">Reference proteome</keyword>
<dbReference type="RefSeq" id="WP_371264515.1">
    <property type="nucleotide sequence ID" value="NZ_JBHUMJ010000002.1"/>
</dbReference>
<name>A0ABW5SJD6_9BACL</name>
<evidence type="ECO:0000256" key="2">
    <source>
        <dbReference type="ARBA" id="ARBA00022692"/>
    </source>
</evidence>
<evidence type="ECO:0000313" key="8">
    <source>
        <dbReference type="EMBL" id="MFD2699911.1"/>
    </source>
</evidence>
<keyword evidence="4 7" id="KW-0472">Membrane</keyword>
<comment type="caution">
    <text evidence="8">The sequence shown here is derived from an EMBL/GenBank/DDBJ whole genome shotgun (WGS) entry which is preliminary data.</text>
</comment>
<keyword evidence="2 7" id="KW-0812">Transmembrane</keyword>
<protein>
    <submittedName>
        <fullName evidence="8">Holin family protein</fullName>
    </submittedName>
</protein>
<accession>A0ABW5SJD6</accession>
<dbReference type="Proteomes" id="UP001597540">
    <property type="component" value="Unassembled WGS sequence"/>
</dbReference>
<feature type="region of interest" description="Disordered" evidence="6">
    <location>
        <begin position="134"/>
        <end position="194"/>
    </location>
</feature>
<dbReference type="InterPro" id="IPR006480">
    <property type="entry name" value="Phage_holin_4_1"/>
</dbReference>
<dbReference type="Pfam" id="PF05105">
    <property type="entry name" value="Phage_holin_4_1"/>
    <property type="match status" value="1"/>
</dbReference>
<organism evidence="8 9">
    <name type="scientific">Paenibacillus shunpengii</name>
    <dbReference type="NCBI Taxonomy" id="2054424"/>
    <lineage>
        <taxon>Bacteria</taxon>
        <taxon>Bacillati</taxon>
        <taxon>Bacillota</taxon>
        <taxon>Bacilli</taxon>
        <taxon>Bacillales</taxon>
        <taxon>Paenibacillaceae</taxon>
        <taxon>Paenibacillus</taxon>
    </lineage>
</organism>
<feature type="compositionally biased region" description="Basic and acidic residues" evidence="6">
    <location>
        <begin position="134"/>
        <end position="143"/>
    </location>
</feature>
<feature type="compositionally biased region" description="Acidic residues" evidence="6">
    <location>
        <begin position="144"/>
        <end position="160"/>
    </location>
</feature>
<dbReference type="EMBL" id="JBHUMJ010000002">
    <property type="protein sequence ID" value="MFD2699911.1"/>
    <property type="molecule type" value="Genomic_DNA"/>
</dbReference>
<evidence type="ECO:0000256" key="3">
    <source>
        <dbReference type="ARBA" id="ARBA00022989"/>
    </source>
</evidence>
<evidence type="ECO:0000256" key="4">
    <source>
        <dbReference type="ARBA" id="ARBA00023136"/>
    </source>
</evidence>
<proteinExistence type="inferred from homology"/>
<dbReference type="NCBIfam" id="TIGR01593">
    <property type="entry name" value="holin_tox_secr"/>
    <property type="match status" value="1"/>
</dbReference>
<evidence type="ECO:0000256" key="5">
    <source>
        <dbReference type="ARBA" id="ARBA00023600"/>
    </source>
</evidence>
<evidence type="ECO:0000256" key="7">
    <source>
        <dbReference type="SAM" id="Phobius"/>
    </source>
</evidence>
<feature type="transmembrane region" description="Helical" evidence="7">
    <location>
        <begin position="5"/>
        <end position="22"/>
    </location>
</feature>
<evidence type="ECO:0000313" key="9">
    <source>
        <dbReference type="Proteomes" id="UP001597540"/>
    </source>
</evidence>